<evidence type="ECO:0000256" key="1">
    <source>
        <dbReference type="ARBA" id="ARBA00022975"/>
    </source>
</evidence>
<evidence type="ECO:0000259" key="3">
    <source>
        <dbReference type="Pfam" id="PF12890"/>
    </source>
</evidence>
<dbReference type="InterPro" id="IPR004722">
    <property type="entry name" value="DHOase"/>
</dbReference>
<dbReference type="Pfam" id="PF01979">
    <property type="entry name" value="Amidohydro_1"/>
    <property type="match status" value="1"/>
</dbReference>
<accession>A0ABY8L648</accession>
<sequence length="419" mass="45527">MTTLLKSATIIDTSSRYHKQTKDILITNGCIAKIGNNIPTKANYEVLALDNLHVSPGWFDTSVSFGEPGYEERETLQHGVQVAAKSGFTHVAVNPNTNPVIDNKSAVEFLINKTNGAATTVLPIGALTQQSKGVEMSEMYDMQQSGAIAFGDYNAPVSNDNLLKIALLYAQNFDGLVLSFPKNNAIAGEGVANEGKNSTLLGLKGVPALAEELQISRDLFLLEYTGGKLHIPTISTAKSVQLIKEAKEKGLDVTCSVAVHNLILTDDELHGFEATKKVTPPLRTEEDKKALIQGVKEGVIDMITSDHNPIDIEHKKVEFSTAKDGTIGLESAFGALNTILDLETIVSCLSTNPRKRFNVELVSIKEGEKASLTIFNPNRSYTFSKQRIISTSKNSIFLGKKLKGKTYGIYNNNQLILNS</sequence>
<evidence type="ECO:0000313" key="5">
    <source>
        <dbReference type="Proteomes" id="UP001232001"/>
    </source>
</evidence>
<feature type="domain" description="Amidohydrolase-related" evidence="2">
    <location>
        <begin position="249"/>
        <end position="384"/>
    </location>
</feature>
<dbReference type="Gene3D" id="2.30.40.10">
    <property type="entry name" value="Urease, subunit C, domain 1"/>
    <property type="match status" value="1"/>
</dbReference>
<proteinExistence type="predicted"/>
<dbReference type="SUPFAM" id="SSF51556">
    <property type="entry name" value="Metallo-dependent hydrolases"/>
    <property type="match status" value="1"/>
</dbReference>
<dbReference type="EMBL" id="CP122539">
    <property type="protein sequence ID" value="WGH75524.1"/>
    <property type="molecule type" value="Genomic_DNA"/>
</dbReference>
<feature type="domain" description="Dihydroorotase catalytic" evidence="3">
    <location>
        <begin position="56"/>
        <end position="237"/>
    </location>
</feature>
<keyword evidence="4" id="KW-0378">Hydrolase</keyword>
<protein>
    <submittedName>
        <fullName evidence="4">Dihydroorotase</fullName>
        <ecNumber evidence="4">3.5.2.3</ecNumber>
    </submittedName>
</protein>
<dbReference type="Proteomes" id="UP001232001">
    <property type="component" value="Chromosome"/>
</dbReference>
<dbReference type="SUPFAM" id="SSF51338">
    <property type="entry name" value="Composite domain of metallo-dependent hydrolases"/>
    <property type="match status" value="1"/>
</dbReference>
<organism evidence="4 5">
    <name type="scientific">Tenacibaculum tangerinum</name>
    <dbReference type="NCBI Taxonomy" id="3038772"/>
    <lineage>
        <taxon>Bacteria</taxon>
        <taxon>Pseudomonadati</taxon>
        <taxon>Bacteroidota</taxon>
        <taxon>Flavobacteriia</taxon>
        <taxon>Flavobacteriales</taxon>
        <taxon>Flavobacteriaceae</taxon>
        <taxon>Tenacibaculum</taxon>
    </lineage>
</organism>
<dbReference type="GO" id="GO:0004151">
    <property type="term" value="F:dihydroorotase activity"/>
    <property type="evidence" value="ECO:0007669"/>
    <property type="project" value="UniProtKB-EC"/>
</dbReference>
<evidence type="ECO:0000259" key="2">
    <source>
        <dbReference type="Pfam" id="PF01979"/>
    </source>
</evidence>
<dbReference type="NCBIfam" id="TIGR00857">
    <property type="entry name" value="pyrC_multi"/>
    <property type="match status" value="1"/>
</dbReference>
<dbReference type="PANTHER" id="PTHR43668:SF2">
    <property type="entry name" value="ALLANTOINASE"/>
    <property type="match status" value="1"/>
</dbReference>
<dbReference type="InterPro" id="IPR032466">
    <property type="entry name" value="Metal_Hydrolase"/>
</dbReference>
<dbReference type="Pfam" id="PF12890">
    <property type="entry name" value="DHOase"/>
    <property type="match status" value="1"/>
</dbReference>
<evidence type="ECO:0000313" key="4">
    <source>
        <dbReference type="EMBL" id="WGH75524.1"/>
    </source>
</evidence>
<keyword evidence="5" id="KW-1185">Reference proteome</keyword>
<dbReference type="InterPro" id="IPR011059">
    <property type="entry name" value="Metal-dep_hydrolase_composite"/>
</dbReference>
<dbReference type="InterPro" id="IPR006680">
    <property type="entry name" value="Amidohydro-rel"/>
</dbReference>
<dbReference type="InterPro" id="IPR050138">
    <property type="entry name" value="DHOase/Allantoinase_Hydrolase"/>
</dbReference>
<dbReference type="RefSeq" id="WP_279651398.1">
    <property type="nucleotide sequence ID" value="NZ_CP122539.1"/>
</dbReference>
<dbReference type="InterPro" id="IPR024403">
    <property type="entry name" value="DHOase_cat"/>
</dbReference>
<dbReference type="Gene3D" id="3.20.20.140">
    <property type="entry name" value="Metal-dependent hydrolases"/>
    <property type="match status" value="1"/>
</dbReference>
<name>A0ABY8L648_9FLAO</name>
<reference evidence="4 5" key="1">
    <citation type="submission" date="2023-04" db="EMBL/GenBank/DDBJ databases">
        <title>Tenacibaculum tangerinum sp. nov., isolated from sea tidal flat of South Korea.</title>
        <authorList>
            <person name="Lee S.H."/>
            <person name="Kim J.-J."/>
        </authorList>
    </citation>
    <scope>NUCLEOTIDE SEQUENCE [LARGE SCALE GENOMIC DNA]</scope>
    <source>
        <strain evidence="4 5">GRR-S3-23</strain>
    </source>
</reference>
<dbReference type="CDD" id="cd01317">
    <property type="entry name" value="DHOase_IIa"/>
    <property type="match status" value="1"/>
</dbReference>
<keyword evidence="1" id="KW-0665">Pyrimidine biosynthesis</keyword>
<dbReference type="EC" id="3.5.2.3" evidence="4"/>
<dbReference type="PANTHER" id="PTHR43668">
    <property type="entry name" value="ALLANTOINASE"/>
    <property type="match status" value="1"/>
</dbReference>
<gene>
    <name evidence="4" type="ORF">P8625_15910</name>
</gene>